<organism evidence="2 3">
    <name type="scientific">Fructobacillus evanidus</name>
    <dbReference type="NCBI Taxonomy" id="3064281"/>
    <lineage>
        <taxon>Bacteria</taxon>
        <taxon>Bacillati</taxon>
        <taxon>Bacillota</taxon>
        <taxon>Bacilli</taxon>
        <taxon>Lactobacillales</taxon>
        <taxon>Lactobacillaceae</taxon>
        <taxon>Fructobacillus</taxon>
    </lineage>
</organism>
<dbReference type="CDD" id="cd10033">
    <property type="entry name" value="UDG_like"/>
    <property type="match status" value="1"/>
</dbReference>
<dbReference type="Proteomes" id="UP001314166">
    <property type="component" value="Unassembled WGS sequence"/>
</dbReference>
<evidence type="ECO:0000313" key="2">
    <source>
        <dbReference type="EMBL" id="CAK1243103.1"/>
    </source>
</evidence>
<dbReference type="Pfam" id="PF03167">
    <property type="entry name" value="UDG"/>
    <property type="match status" value="1"/>
</dbReference>
<dbReference type="RefSeq" id="WP_338343891.1">
    <property type="nucleotide sequence ID" value="NZ_CAUZLH010000003.1"/>
</dbReference>
<dbReference type="InterPro" id="IPR047124">
    <property type="entry name" value="HI_0220.2"/>
</dbReference>
<reference evidence="2 3" key="1">
    <citation type="submission" date="2023-10" db="EMBL/GenBank/DDBJ databases">
        <authorList>
            <person name="Botero Cardona J."/>
        </authorList>
    </citation>
    <scope>NUCLEOTIDE SEQUENCE [LARGE SCALE GENOMIC DNA]</scope>
    <source>
        <strain evidence="2 3">R-55214</strain>
    </source>
</reference>
<dbReference type="SMART" id="SM00986">
    <property type="entry name" value="UDG"/>
    <property type="match status" value="1"/>
</dbReference>
<dbReference type="Gene3D" id="3.40.470.10">
    <property type="entry name" value="Uracil-DNA glycosylase-like domain"/>
    <property type="match status" value="1"/>
</dbReference>
<evidence type="ECO:0000259" key="1">
    <source>
        <dbReference type="SMART" id="SM00986"/>
    </source>
</evidence>
<dbReference type="InterPro" id="IPR005122">
    <property type="entry name" value="Uracil-DNA_glycosylase-like"/>
</dbReference>
<dbReference type="PANTHER" id="PTHR42160:SF1">
    <property type="entry name" value="URACIL-DNA GLYCOSYLASE SUPERFAMILY PROTEIN"/>
    <property type="match status" value="1"/>
</dbReference>
<dbReference type="SMART" id="SM00987">
    <property type="entry name" value="UreE_C"/>
    <property type="match status" value="1"/>
</dbReference>
<gene>
    <name evidence="2" type="ORF">R55214_HHFBAMCI_00919</name>
</gene>
<proteinExistence type="predicted"/>
<keyword evidence="3" id="KW-1185">Reference proteome</keyword>
<protein>
    <submittedName>
        <fullName evidence="2">Uracil-DNA glycosylase (Udg4)</fullName>
    </submittedName>
</protein>
<sequence>MTIFDEIKADPANAAYTKEGWDPIYSAPANAKILIIGQAPGLKVQETGIMWNDASGDRLRDWLGVSKQTFYESGQIAVIPMDFYYPGKAKSGDKPPRKGIADKWHPRLLAAMPDIQLTILVGSYAQKYYLDLPKSATLTATVKDFDRFWPKYLPIVHPSPRNNIWLKKNPWFEEEIVPDLQKRVAQLLATKG</sequence>
<dbReference type="EMBL" id="CAUZMB010000005">
    <property type="protein sequence ID" value="CAK1243103.1"/>
    <property type="molecule type" value="Genomic_DNA"/>
</dbReference>
<comment type="caution">
    <text evidence="2">The sequence shown here is derived from an EMBL/GenBank/DDBJ whole genome shotgun (WGS) entry which is preliminary data.</text>
</comment>
<name>A0ABM9MVJ6_9LACO</name>
<accession>A0ABM9MVJ6</accession>
<dbReference type="SUPFAM" id="SSF52141">
    <property type="entry name" value="Uracil-DNA glycosylase-like"/>
    <property type="match status" value="1"/>
</dbReference>
<dbReference type="PANTHER" id="PTHR42160">
    <property type="entry name" value="URACIL-DNA GLYCOSYLASE SUPERFAMILY PROTEIN"/>
    <property type="match status" value="1"/>
</dbReference>
<feature type="domain" description="Uracil-DNA glycosylase-like" evidence="1">
    <location>
        <begin position="24"/>
        <end position="181"/>
    </location>
</feature>
<dbReference type="InterPro" id="IPR036895">
    <property type="entry name" value="Uracil-DNA_glycosylase-like_sf"/>
</dbReference>
<evidence type="ECO:0000313" key="3">
    <source>
        <dbReference type="Proteomes" id="UP001314166"/>
    </source>
</evidence>